<dbReference type="Pfam" id="PF00828">
    <property type="entry name" value="Ribosomal_L27A"/>
    <property type="match status" value="1"/>
</dbReference>
<accession>A0A2M7INW9</accession>
<dbReference type="GO" id="GO:0022625">
    <property type="term" value="C:cytosolic large ribosomal subunit"/>
    <property type="evidence" value="ECO:0007669"/>
    <property type="project" value="TreeGrafter"/>
</dbReference>
<evidence type="ECO:0000256" key="6">
    <source>
        <dbReference type="SAM" id="MobiDB-lite"/>
    </source>
</evidence>
<dbReference type="GO" id="GO:0003735">
    <property type="term" value="F:structural constituent of ribosome"/>
    <property type="evidence" value="ECO:0007669"/>
    <property type="project" value="InterPro"/>
</dbReference>
<dbReference type="PANTHER" id="PTHR12934">
    <property type="entry name" value="50S RIBOSOMAL PROTEIN L15"/>
    <property type="match status" value="1"/>
</dbReference>
<feature type="compositionally biased region" description="Basic residues" evidence="6">
    <location>
        <begin position="13"/>
        <end position="27"/>
    </location>
</feature>
<dbReference type="EMBL" id="PFHR01000114">
    <property type="protein sequence ID" value="PIW96978.1"/>
    <property type="molecule type" value="Genomic_DNA"/>
</dbReference>
<feature type="region of interest" description="Disordered" evidence="6">
    <location>
        <begin position="1"/>
        <end position="47"/>
    </location>
</feature>
<dbReference type="SUPFAM" id="SSF52080">
    <property type="entry name" value="Ribosomal proteins L15p and L18e"/>
    <property type="match status" value="1"/>
</dbReference>
<dbReference type="Gene3D" id="3.100.10.10">
    <property type="match status" value="1"/>
</dbReference>
<dbReference type="InterPro" id="IPR021131">
    <property type="entry name" value="Ribosomal_uL15/eL18"/>
</dbReference>
<dbReference type="InterPro" id="IPR001196">
    <property type="entry name" value="Ribosomal_uL15_CS"/>
</dbReference>
<evidence type="ECO:0000313" key="9">
    <source>
        <dbReference type="Proteomes" id="UP000230837"/>
    </source>
</evidence>
<keyword evidence="4" id="KW-0699">rRNA-binding</keyword>
<evidence type="ECO:0000256" key="3">
    <source>
        <dbReference type="ARBA" id="ARBA00023274"/>
    </source>
</evidence>
<keyword evidence="2 4" id="KW-0689">Ribosomal protein</keyword>
<dbReference type="PANTHER" id="PTHR12934:SF11">
    <property type="entry name" value="LARGE RIBOSOMAL SUBUNIT PROTEIN UL15M"/>
    <property type="match status" value="1"/>
</dbReference>
<dbReference type="PROSITE" id="PS00475">
    <property type="entry name" value="RIBOSOMAL_L15"/>
    <property type="match status" value="1"/>
</dbReference>
<dbReference type="InterPro" id="IPR030878">
    <property type="entry name" value="Ribosomal_uL15"/>
</dbReference>
<evidence type="ECO:0000256" key="5">
    <source>
        <dbReference type="RuleBase" id="RU003888"/>
    </source>
</evidence>
<organism evidence="8 9">
    <name type="scientific">Candidatus Kaiserbacteria bacterium CG_4_8_14_3_um_filter_38_9</name>
    <dbReference type="NCBI Taxonomy" id="1974599"/>
    <lineage>
        <taxon>Bacteria</taxon>
        <taxon>Candidatus Kaiseribacteriota</taxon>
    </lineage>
</organism>
<keyword evidence="3 4" id="KW-0687">Ribonucleoprotein</keyword>
<reference evidence="9" key="1">
    <citation type="submission" date="2017-09" db="EMBL/GenBank/DDBJ databases">
        <title>Depth-based differentiation of microbial function through sediment-hosted aquifers and enrichment of novel symbionts in the deep terrestrial subsurface.</title>
        <authorList>
            <person name="Probst A.J."/>
            <person name="Ladd B."/>
            <person name="Jarett J.K."/>
            <person name="Geller-Mcgrath D.E."/>
            <person name="Sieber C.M.K."/>
            <person name="Emerson J.B."/>
            <person name="Anantharaman K."/>
            <person name="Thomas B.C."/>
            <person name="Malmstrom R."/>
            <person name="Stieglmeier M."/>
            <person name="Klingl A."/>
            <person name="Woyke T."/>
            <person name="Ryan C.M."/>
            <person name="Banfield J.F."/>
        </authorList>
    </citation>
    <scope>NUCLEOTIDE SEQUENCE [LARGE SCALE GENOMIC DNA]</scope>
</reference>
<comment type="subunit">
    <text evidence="4">Part of the 50S ribosomal subunit.</text>
</comment>
<evidence type="ECO:0000256" key="2">
    <source>
        <dbReference type="ARBA" id="ARBA00022980"/>
    </source>
</evidence>
<protein>
    <recommendedName>
        <fullName evidence="4">Large ribosomal subunit protein uL15</fullName>
    </recommendedName>
</protein>
<dbReference type="HAMAP" id="MF_01341">
    <property type="entry name" value="Ribosomal_uL15"/>
    <property type="match status" value="1"/>
</dbReference>
<evidence type="ECO:0000259" key="7">
    <source>
        <dbReference type="Pfam" id="PF00828"/>
    </source>
</evidence>
<evidence type="ECO:0000256" key="1">
    <source>
        <dbReference type="ARBA" id="ARBA00007320"/>
    </source>
</evidence>
<proteinExistence type="inferred from homology"/>
<dbReference type="GO" id="GO:0019843">
    <property type="term" value="F:rRNA binding"/>
    <property type="evidence" value="ECO:0007669"/>
    <property type="project" value="UniProtKB-UniRule"/>
</dbReference>
<dbReference type="InterPro" id="IPR036227">
    <property type="entry name" value="Ribosomal_uL15/eL18_sf"/>
</dbReference>
<dbReference type="AlphaFoldDB" id="A0A2M7INW9"/>
<evidence type="ECO:0000256" key="4">
    <source>
        <dbReference type="HAMAP-Rule" id="MF_01341"/>
    </source>
</evidence>
<comment type="similarity">
    <text evidence="1 4 5">Belongs to the universal ribosomal protein uL15 family.</text>
</comment>
<comment type="caution">
    <text evidence="8">The sequence shown here is derived from an EMBL/GenBank/DDBJ whole genome shotgun (WGS) entry which is preliminary data.</text>
</comment>
<dbReference type="GO" id="GO:0006412">
    <property type="term" value="P:translation"/>
    <property type="evidence" value="ECO:0007669"/>
    <property type="project" value="UniProtKB-UniRule"/>
</dbReference>
<feature type="domain" description="Large ribosomal subunit protein uL15/eL18" evidence="7">
    <location>
        <begin position="77"/>
        <end position="149"/>
    </location>
</feature>
<name>A0A2M7INW9_9BACT</name>
<evidence type="ECO:0000313" key="8">
    <source>
        <dbReference type="EMBL" id="PIW96978.1"/>
    </source>
</evidence>
<gene>
    <name evidence="4" type="primary">rplO</name>
    <name evidence="8" type="ORF">COZ82_02080</name>
</gene>
<sequence>MQLHELVATTKAKSAKRIGRGGKRGKTSGRGGKGQTARTGNSMRPEMRDIIKKLPKLRGHGKNRALTVNEERIVAVPVNVAVLEAKFETGAIVSPKTLIASGVVSSVRKRFPVIKILGTGDLTKKVKVEGCIVSKSAQIKIEKAGGSVTK</sequence>
<comment type="function">
    <text evidence="4">Binds to the 23S rRNA.</text>
</comment>
<keyword evidence="4" id="KW-0694">RNA-binding</keyword>
<dbReference type="Proteomes" id="UP000230837">
    <property type="component" value="Unassembled WGS sequence"/>
</dbReference>
<dbReference type="InterPro" id="IPR005749">
    <property type="entry name" value="Ribosomal_uL15_bac-type"/>
</dbReference>